<gene>
    <name evidence="2" type="ORF">GCM10007063_15690</name>
</gene>
<organism evidence="2 3">
    <name type="scientific">Lentibacillus kapialis</name>
    <dbReference type="NCBI Taxonomy" id="340214"/>
    <lineage>
        <taxon>Bacteria</taxon>
        <taxon>Bacillati</taxon>
        <taxon>Bacillota</taxon>
        <taxon>Bacilli</taxon>
        <taxon>Bacillales</taxon>
        <taxon>Bacillaceae</taxon>
        <taxon>Lentibacillus</taxon>
    </lineage>
</organism>
<proteinExistence type="predicted"/>
<evidence type="ECO:0000313" key="2">
    <source>
        <dbReference type="EMBL" id="GGJ94012.1"/>
    </source>
</evidence>
<keyword evidence="3" id="KW-1185">Reference proteome</keyword>
<sequence length="358" mass="41417">MICCENCFNDLEAKAIISGTVKVKGDCGVCESTNVYIYDTDKNDDLENSFNYLLEIYTPLDSLPETFPKQYLTTLEFELKHKWGIFANAKEKGLELIKAICPEKFKETPRLFNGDIGIYNLNEEDYLRNNSLLQIYYWPDFVNEIKKVNRFHSNIMNVQILAEFCRHSEINLKEDMLFYRARISEKNGYEKTDMGAPPMHKVKDGRANPIGIPCLYLSNNEKTTLHEIRAGAFDYVTMGEFQALNNISVVDFTMLDQTSPLMVDDIKRYAVNKSHLKDISSEIARPLRSTDGPLDYLPSQYIIDFIKNRGYQGVKYKSTVSDSGFNLAVFDEKLFDCIDTKIYMIENIDYKYSKVEKR</sequence>
<dbReference type="InterPro" id="IPR014914">
    <property type="entry name" value="RES_dom"/>
</dbReference>
<reference evidence="2" key="2">
    <citation type="submission" date="2020-09" db="EMBL/GenBank/DDBJ databases">
        <authorList>
            <person name="Sun Q."/>
            <person name="Ohkuma M."/>
        </authorList>
    </citation>
    <scope>NUCLEOTIDE SEQUENCE</scope>
    <source>
        <strain evidence="2">JCM 12580</strain>
    </source>
</reference>
<dbReference type="AlphaFoldDB" id="A0A917PVL9"/>
<evidence type="ECO:0000313" key="3">
    <source>
        <dbReference type="Proteomes" id="UP000658382"/>
    </source>
</evidence>
<dbReference type="SMART" id="SM00953">
    <property type="entry name" value="RES"/>
    <property type="match status" value="1"/>
</dbReference>
<dbReference type="RefSeq" id="WP_188632546.1">
    <property type="nucleotide sequence ID" value="NZ_BMNQ01000017.1"/>
</dbReference>
<feature type="domain" description="RES" evidence="1">
    <location>
        <begin position="190"/>
        <end position="341"/>
    </location>
</feature>
<accession>A0A917PVL9</accession>
<dbReference type="Pfam" id="PF08808">
    <property type="entry name" value="RES"/>
    <property type="match status" value="1"/>
</dbReference>
<name>A0A917PVL9_9BACI</name>
<comment type="caution">
    <text evidence="2">The sequence shown here is derived from an EMBL/GenBank/DDBJ whole genome shotgun (WGS) entry which is preliminary data.</text>
</comment>
<protein>
    <recommendedName>
        <fullName evidence="1">RES domain-containing protein</fullName>
    </recommendedName>
</protein>
<evidence type="ECO:0000259" key="1">
    <source>
        <dbReference type="SMART" id="SM00953"/>
    </source>
</evidence>
<reference evidence="2" key="1">
    <citation type="journal article" date="2014" name="Int. J. Syst. Evol. Microbiol.">
        <title>Complete genome sequence of Corynebacterium casei LMG S-19264T (=DSM 44701T), isolated from a smear-ripened cheese.</title>
        <authorList>
            <consortium name="US DOE Joint Genome Institute (JGI-PGF)"/>
            <person name="Walter F."/>
            <person name="Albersmeier A."/>
            <person name="Kalinowski J."/>
            <person name="Ruckert C."/>
        </authorList>
    </citation>
    <scope>NUCLEOTIDE SEQUENCE</scope>
    <source>
        <strain evidence="2">JCM 12580</strain>
    </source>
</reference>
<dbReference type="EMBL" id="BMNQ01000017">
    <property type="protein sequence ID" value="GGJ94012.1"/>
    <property type="molecule type" value="Genomic_DNA"/>
</dbReference>
<dbReference type="Proteomes" id="UP000658382">
    <property type="component" value="Unassembled WGS sequence"/>
</dbReference>